<dbReference type="EMBL" id="JAOCDG010000003">
    <property type="protein sequence ID" value="MDH0686931.1"/>
    <property type="molecule type" value="Genomic_DNA"/>
</dbReference>
<protein>
    <submittedName>
        <fullName evidence="1">Uncharacterized protein</fullName>
    </submittedName>
</protein>
<gene>
    <name evidence="1" type="ORF">N5D09_02380</name>
</gene>
<dbReference type="RefSeq" id="WP_140422135.1">
    <property type="nucleotide sequence ID" value="NZ_JAOCDG010000003.1"/>
</dbReference>
<proteinExistence type="predicted"/>
<reference evidence="1" key="1">
    <citation type="submission" date="2022-09" db="EMBL/GenBank/DDBJ databases">
        <title>Intensive care unit water sources are persistently colonized with multi-drug resistant bacteria and are the site of extensive horizontal gene transfer of antibiotic resistance genes.</title>
        <authorList>
            <person name="Diorio-Toth L."/>
        </authorList>
    </citation>
    <scope>NUCLEOTIDE SEQUENCE</scope>
    <source>
        <strain evidence="1">GD03864</strain>
    </source>
</reference>
<evidence type="ECO:0000313" key="1">
    <source>
        <dbReference type="EMBL" id="MDH0686931.1"/>
    </source>
</evidence>
<organism evidence="1 2">
    <name type="scientific">Stutzerimonas stutzeri</name>
    <name type="common">Pseudomonas stutzeri</name>
    <dbReference type="NCBI Taxonomy" id="316"/>
    <lineage>
        <taxon>Bacteria</taxon>
        <taxon>Pseudomonadati</taxon>
        <taxon>Pseudomonadota</taxon>
        <taxon>Gammaproteobacteria</taxon>
        <taxon>Pseudomonadales</taxon>
        <taxon>Pseudomonadaceae</taxon>
        <taxon>Stutzerimonas</taxon>
    </lineage>
</organism>
<accession>A0ABD4XW36</accession>
<comment type="caution">
    <text evidence="1">The sequence shown here is derived from an EMBL/GenBank/DDBJ whole genome shotgun (WGS) entry which is preliminary data.</text>
</comment>
<dbReference type="AlphaFoldDB" id="A0ABD4XW36"/>
<evidence type="ECO:0000313" key="2">
    <source>
        <dbReference type="Proteomes" id="UP001161139"/>
    </source>
</evidence>
<name>A0ABD4XW36_STUST</name>
<sequence length="123" mass="13133">MKSAQKAAIAAANAILAQAGLPLYKVKPSLVVEAPGLVAPIDLARLVKVSPSPFLNQWEVAGGGRKWNGRIGRHVAVLEVTNARSYGILLQFADGDIQAFHPHDLFPWRGEPVQFEEGAAAVV</sequence>
<dbReference type="Proteomes" id="UP001161139">
    <property type="component" value="Unassembled WGS sequence"/>
</dbReference>